<name>A0A679GJK8_9GAMM</name>
<evidence type="ECO:0000313" key="4">
    <source>
        <dbReference type="Proteomes" id="UP000501237"/>
    </source>
</evidence>
<dbReference type="Gene3D" id="2.40.128.150">
    <property type="entry name" value="Cysteine proteinases"/>
    <property type="match status" value="1"/>
</dbReference>
<sequence length="281" mass="31360">MHPLTPDQTHAYLAHLGLPAPQRLDREALDALIGAHLARVAFENLDVLLARPIHIDAERVFAKVVERGRGGYCFELNGLFGRLLMSLGFRVTPLVARVRWGLPAEAPLTLTSHLMLRIDLAGGAYLADVGFGSANPTRALPLEGREGLGDLPFRLLPPSETQDDFHLETRIGEAWLPVYHFNLQPQPWIDYTPRNWYTSTHPDSLFCQMLVAARTEPGQRLTLRNGLFTRRTPDGQAHQRTLTDPDAVLEVLQHEFRLALRDDDLAALRQRLVGLLAATPG</sequence>
<dbReference type="RefSeq" id="WP_172434745.1">
    <property type="nucleotide sequence ID" value="NZ_AP022642.1"/>
</dbReference>
<keyword evidence="3" id="KW-0808">Transferase</keyword>
<dbReference type="PANTHER" id="PTHR11786:SF0">
    <property type="entry name" value="ARYLAMINE N-ACETYLTRANSFERASE 4-RELATED"/>
    <property type="match status" value="1"/>
</dbReference>
<dbReference type="SUPFAM" id="SSF54001">
    <property type="entry name" value="Cysteine proteinases"/>
    <property type="match status" value="1"/>
</dbReference>
<dbReference type="AlphaFoldDB" id="A0A679GJK8"/>
<dbReference type="KEGG" id="poj:PtoMrB4_49600"/>
<reference evidence="3 4" key="1">
    <citation type="journal article" date="2020" name="Microbiol. Resour. Announc.">
        <title>Complete genome sequence of Pseudomonas otitidis strain MrB4, isolated from Lake Biwa in Japan.</title>
        <authorList>
            <person name="Miyazaki K."/>
            <person name="Hase E."/>
            <person name="Maruya T."/>
        </authorList>
    </citation>
    <scope>NUCLEOTIDE SEQUENCE [LARGE SCALE GENOMIC DNA]</scope>
    <source>
        <strain evidence="3 4">MrB4</strain>
    </source>
</reference>
<comment type="similarity">
    <text evidence="1 2">Belongs to the arylamine N-acetyltransferase family.</text>
</comment>
<dbReference type="Proteomes" id="UP000501237">
    <property type="component" value="Chromosome"/>
</dbReference>
<dbReference type="InterPro" id="IPR001447">
    <property type="entry name" value="Arylamine_N-AcTrfase"/>
</dbReference>
<accession>A0A679GJK8</accession>
<proteinExistence type="inferred from homology"/>
<evidence type="ECO:0000313" key="3">
    <source>
        <dbReference type="EMBL" id="BCA30983.1"/>
    </source>
</evidence>
<protein>
    <submittedName>
        <fullName evidence="3">Arylamine N-acetyltransferase</fullName>
    </submittedName>
</protein>
<dbReference type="Pfam" id="PF00797">
    <property type="entry name" value="Acetyltransf_2"/>
    <property type="match status" value="1"/>
</dbReference>
<evidence type="ECO:0000256" key="1">
    <source>
        <dbReference type="ARBA" id="ARBA00006547"/>
    </source>
</evidence>
<dbReference type="InterPro" id="IPR038765">
    <property type="entry name" value="Papain-like_cys_pep_sf"/>
</dbReference>
<dbReference type="PRINTS" id="PR01543">
    <property type="entry name" value="ANATRNSFRASE"/>
</dbReference>
<gene>
    <name evidence="3" type="ORF">PtoMrB4_49600</name>
</gene>
<evidence type="ECO:0000256" key="2">
    <source>
        <dbReference type="RuleBase" id="RU003452"/>
    </source>
</evidence>
<dbReference type="Gene3D" id="3.30.2140.10">
    <property type="entry name" value="Arylamine N-acetyltransferase"/>
    <property type="match status" value="1"/>
</dbReference>
<dbReference type="GeneID" id="57400190"/>
<dbReference type="GO" id="GO:0016407">
    <property type="term" value="F:acetyltransferase activity"/>
    <property type="evidence" value="ECO:0007669"/>
    <property type="project" value="InterPro"/>
</dbReference>
<dbReference type="PANTHER" id="PTHR11786">
    <property type="entry name" value="N-HYDROXYARYLAMINE O-ACETYLTRANSFERASE"/>
    <property type="match status" value="1"/>
</dbReference>
<dbReference type="EMBL" id="AP022642">
    <property type="protein sequence ID" value="BCA30983.1"/>
    <property type="molecule type" value="Genomic_DNA"/>
</dbReference>
<organism evidence="3 4">
    <name type="scientific">Metapseudomonas otitidis</name>
    <dbReference type="NCBI Taxonomy" id="319939"/>
    <lineage>
        <taxon>Bacteria</taxon>
        <taxon>Pseudomonadati</taxon>
        <taxon>Pseudomonadota</taxon>
        <taxon>Gammaproteobacteria</taxon>
        <taxon>Pseudomonadales</taxon>
        <taxon>Pseudomonadaceae</taxon>
        <taxon>Metapseudomonas</taxon>
    </lineage>
</organism>